<dbReference type="InterPro" id="IPR032710">
    <property type="entry name" value="NTF2-like_dom_sf"/>
</dbReference>
<evidence type="ECO:0000313" key="4">
    <source>
        <dbReference type="EMBL" id="AGA30734.1"/>
    </source>
</evidence>
<proteinExistence type="predicted"/>
<dbReference type="InterPro" id="IPR011944">
    <property type="entry name" value="Steroid_delta5-4_isomerase"/>
</dbReference>
<evidence type="ECO:0000313" key="5">
    <source>
        <dbReference type="Proteomes" id="UP000010798"/>
    </source>
</evidence>
<feature type="chain" id="PRO_5003940263" description="DUF4440 domain-containing protein" evidence="2">
    <location>
        <begin position="22"/>
        <end position="344"/>
    </location>
</feature>
<evidence type="ECO:0000256" key="2">
    <source>
        <dbReference type="SAM" id="SignalP"/>
    </source>
</evidence>
<dbReference type="NCBIfam" id="TIGR02246">
    <property type="entry name" value="SgcJ/EcaC family oxidoreductase"/>
    <property type="match status" value="1"/>
</dbReference>
<feature type="compositionally biased region" description="Low complexity" evidence="1">
    <location>
        <begin position="32"/>
        <end position="54"/>
    </location>
</feature>
<dbReference type="HOGENOM" id="CLU_062216_0_0_0"/>
<dbReference type="STRING" id="886293.Sinac_6660"/>
<dbReference type="eggNOG" id="COG4319">
    <property type="taxonomic scope" value="Bacteria"/>
</dbReference>
<reference evidence="4 5" key="1">
    <citation type="submission" date="2012-02" db="EMBL/GenBank/DDBJ databases">
        <title>Complete sequence of chromosome of Singulisphaera acidiphila DSM 18658.</title>
        <authorList>
            <consortium name="US DOE Joint Genome Institute (JGI-PGF)"/>
            <person name="Lucas S."/>
            <person name="Copeland A."/>
            <person name="Lapidus A."/>
            <person name="Glavina del Rio T."/>
            <person name="Dalin E."/>
            <person name="Tice H."/>
            <person name="Bruce D."/>
            <person name="Goodwin L."/>
            <person name="Pitluck S."/>
            <person name="Peters L."/>
            <person name="Ovchinnikova G."/>
            <person name="Chertkov O."/>
            <person name="Kyrpides N."/>
            <person name="Mavromatis K."/>
            <person name="Ivanova N."/>
            <person name="Brettin T."/>
            <person name="Detter J.C."/>
            <person name="Han C."/>
            <person name="Larimer F."/>
            <person name="Land M."/>
            <person name="Hauser L."/>
            <person name="Markowitz V."/>
            <person name="Cheng J.-F."/>
            <person name="Hugenholtz P."/>
            <person name="Woyke T."/>
            <person name="Wu D."/>
            <person name="Tindall B."/>
            <person name="Pomrenke H."/>
            <person name="Brambilla E."/>
            <person name="Klenk H.-P."/>
            <person name="Eisen J.A."/>
        </authorList>
    </citation>
    <scope>NUCLEOTIDE SEQUENCE [LARGE SCALE GENOMIC DNA]</scope>
    <source>
        <strain evidence="5">ATCC BAA-1392 / DSM 18658 / VKM B-2454 / MOB10</strain>
    </source>
</reference>
<evidence type="ECO:0000259" key="3">
    <source>
        <dbReference type="Pfam" id="PF14534"/>
    </source>
</evidence>
<sequence length="344" mass="37165">MRTPMTWLGAMALTCAGMVMASGDSPPQAQSSDAKANAKPAAAPASEDAPAANPKEAAVREQVLAFSKAFNGPDVDALMELFAPDAVIVDPAGSETRGKPAIGEMYAEEFEKVPGLKLECNVEAVRFLTADVARVEGLSRLSSGTGDANEFTRFSTLALLVDGAWRIAEIREYAAPTADITPYERLKELEWMVGDWVDESDDNKVSSNIRWADNKSFLIRTYSIEIQSEKASSGTMFIGWDPQTAQIKSWVFSSEGGHGEGLWTRTGENQWIVKAQGTRHDGQPNSATQIHTILNKDVVSTSSIDRIIGGQIAPDITDVVMVRKPPQSQPQPKPQPAEAGKSEK</sequence>
<dbReference type="AlphaFoldDB" id="L0DMX6"/>
<keyword evidence="2" id="KW-0732">Signal</keyword>
<feature type="region of interest" description="Disordered" evidence="1">
    <location>
        <begin position="323"/>
        <end position="344"/>
    </location>
</feature>
<accession>L0DMX6</accession>
<evidence type="ECO:0000256" key="1">
    <source>
        <dbReference type="SAM" id="MobiDB-lite"/>
    </source>
</evidence>
<dbReference type="SUPFAM" id="SSF54427">
    <property type="entry name" value="NTF2-like"/>
    <property type="match status" value="1"/>
</dbReference>
<name>L0DMX6_SINAD</name>
<protein>
    <recommendedName>
        <fullName evidence="3">DUF4440 domain-containing protein</fullName>
    </recommendedName>
</protein>
<dbReference type="Proteomes" id="UP000010798">
    <property type="component" value="Chromosome"/>
</dbReference>
<organism evidence="4 5">
    <name type="scientific">Singulisphaera acidiphila (strain ATCC BAA-1392 / DSM 18658 / VKM B-2454 / MOB10)</name>
    <dbReference type="NCBI Taxonomy" id="886293"/>
    <lineage>
        <taxon>Bacteria</taxon>
        <taxon>Pseudomonadati</taxon>
        <taxon>Planctomycetota</taxon>
        <taxon>Planctomycetia</taxon>
        <taxon>Isosphaerales</taxon>
        <taxon>Isosphaeraceae</taxon>
        <taxon>Singulisphaera</taxon>
    </lineage>
</organism>
<dbReference type="Pfam" id="PF14534">
    <property type="entry name" value="DUF4440"/>
    <property type="match status" value="1"/>
</dbReference>
<dbReference type="Gene3D" id="3.10.450.50">
    <property type="match status" value="1"/>
</dbReference>
<keyword evidence="5" id="KW-1185">Reference proteome</keyword>
<feature type="region of interest" description="Disordered" evidence="1">
    <location>
        <begin position="22"/>
        <end position="54"/>
    </location>
</feature>
<gene>
    <name evidence="4" type="ordered locus">Sinac_6660</name>
</gene>
<feature type="signal peptide" evidence="2">
    <location>
        <begin position="1"/>
        <end position="21"/>
    </location>
</feature>
<dbReference type="EMBL" id="CP003364">
    <property type="protein sequence ID" value="AGA30734.1"/>
    <property type="molecule type" value="Genomic_DNA"/>
</dbReference>
<dbReference type="KEGG" id="saci:Sinac_6660"/>
<dbReference type="InterPro" id="IPR027843">
    <property type="entry name" value="DUF4440"/>
</dbReference>
<feature type="domain" description="DUF4440" evidence="3">
    <location>
        <begin position="60"/>
        <end position="167"/>
    </location>
</feature>